<reference evidence="1 2" key="1">
    <citation type="submission" date="2024-01" db="EMBL/GenBank/DDBJ databases">
        <authorList>
            <consortium name="Genoscope - CEA"/>
            <person name="William W."/>
        </authorList>
    </citation>
    <scope>NUCLEOTIDE SEQUENCE [LARGE SCALE GENOMIC DNA]</scope>
    <source>
        <strain evidence="1 2">29B2s-10</strain>
    </source>
</reference>
<sequence>MLPTLLLLGSLCFAKPLTYIDYYSFSAINLDLPDIGLNWDESLNHTSITYSNLEFNVYVENSMPDVVKYESSTRELFNWKKLNHIVKNNPKSIVYFKDSRTLLVPNDDILDMSDEEIKTYLNEGNPITYLELDYGSLKSHSTTLEPVLIPATSCLFLNDEKGSGSLSIAYSGGTVIRNIAGANANYKSGILGLTYLTGYKAGASASFSGTYSCNTSKGKAVRLFYRVFTMDVKPKYKNIVYDGLKNIMVDGQWSEMERRKYLVDLAPQYYCATEDKLDLQCFKPGIEFIDRNGNIIESYIK</sequence>
<name>A0ABP0ELS3_9ASCO</name>
<dbReference type="EMBL" id="OZ004260">
    <property type="protein sequence ID" value="CAK7922153.1"/>
    <property type="molecule type" value="Genomic_DNA"/>
</dbReference>
<dbReference type="Proteomes" id="UP001497600">
    <property type="component" value="Chromosome H"/>
</dbReference>
<gene>
    <name evidence="1" type="ORF">CAAN4_H23332</name>
</gene>
<organism evidence="1 2">
    <name type="scientific">[Candida] anglica</name>
    <dbReference type="NCBI Taxonomy" id="148631"/>
    <lineage>
        <taxon>Eukaryota</taxon>
        <taxon>Fungi</taxon>
        <taxon>Dikarya</taxon>
        <taxon>Ascomycota</taxon>
        <taxon>Saccharomycotina</taxon>
        <taxon>Pichiomycetes</taxon>
        <taxon>Debaryomycetaceae</taxon>
        <taxon>Kurtzmaniella</taxon>
    </lineage>
</organism>
<protein>
    <submittedName>
        <fullName evidence="1">Uncharacterized protein</fullName>
    </submittedName>
</protein>
<accession>A0ABP0ELS3</accession>
<keyword evidence="2" id="KW-1185">Reference proteome</keyword>
<proteinExistence type="predicted"/>
<evidence type="ECO:0000313" key="2">
    <source>
        <dbReference type="Proteomes" id="UP001497600"/>
    </source>
</evidence>
<evidence type="ECO:0000313" key="1">
    <source>
        <dbReference type="EMBL" id="CAK7922153.1"/>
    </source>
</evidence>